<proteinExistence type="predicted"/>
<evidence type="ECO:0000313" key="2">
    <source>
        <dbReference type="EMBL" id="PWY67808.1"/>
    </source>
</evidence>
<dbReference type="PANTHER" id="PTHR37542:SF3">
    <property type="entry name" value="PRION-INHIBITION AND PROPAGATION HELO DOMAIN-CONTAINING PROTEIN"/>
    <property type="match status" value="1"/>
</dbReference>
<comment type="caution">
    <text evidence="2">The sequence shown here is derived from an EMBL/GenBank/DDBJ whole genome shotgun (WGS) entry which is preliminary data.</text>
</comment>
<gene>
    <name evidence="2" type="ORF">BO83DRAFT_419116</name>
</gene>
<dbReference type="AlphaFoldDB" id="A0A317V418"/>
<dbReference type="GO" id="GO:0005524">
    <property type="term" value="F:ATP binding"/>
    <property type="evidence" value="ECO:0007669"/>
    <property type="project" value="InterPro"/>
</dbReference>
<dbReference type="EMBL" id="MSFU01000021">
    <property type="protein sequence ID" value="PWY67808.1"/>
    <property type="molecule type" value="Genomic_DNA"/>
</dbReference>
<reference evidence="2" key="1">
    <citation type="submission" date="2016-12" db="EMBL/GenBank/DDBJ databases">
        <title>The genomes of Aspergillus section Nigri reveals drivers in fungal speciation.</title>
        <authorList>
            <consortium name="DOE Joint Genome Institute"/>
            <person name="Vesth T.C."/>
            <person name="Nybo J."/>
            <person name="Theobald S."/>
            <person name="Brandl J."/>
            <person name="Frisvad J.C."/>
            <person name="Nielsen K.F."/>
            <person name="Lyhne E.K."/>
            <person name="Kogle M.E."/>
            <person name="Kuo A."/>
            <person name="Riley R."/>
            <person name="Clum A."/>
            <person name="Nolan M."/>
            <person name="Lipzen A."/>
            <person name="Salamov A."/>
            <person name="Henrissat B."/>
            <person name="Wiebenga A."/>
            <person name="De vries R.P."/>
            <person name="Grigoriev I.V."/>
            <person name="Mortensen U.H."/>
            <person name="Andersen M.R."/>
            <person name="Baker S.E."/>
        </authorList>
    </citation>
    <scope>NUCLEOTIDE SEQUENCE</scope>
    <source>
        <strain evidence="2">CBS 122712</strain>
    </source>
</reference>
<accession>A0A317V418</accession>
<evidence type="ECO:0000259" key="1">
    <source>
        <dbReference type="PROSITE" id="PS50011"/>
    </source>
</evidence>
<dbReference type="PROSITE" id="PS50011">
    <property type="entry name" value="PROTEIN_KINASE_DOM"/>
    <property type="match status" value="1"/>
</dbReference>
<dbReference type="InterPro" id="IPR038305">
    <property type="entry name" value="HeLo_sf"/>
</dbReference>
<organism evidence="2 3">
    <name type="scientific">Aspergillus eucalypticola (strain CBS 122712 / IBT 29274)</name>
    <dbReference type="NCBI Taxonomy" id="1448314"/>
    <lineage>
        <taxon>Eukaryota</taxon>
        <taxon>Fungi</taxon>
        <taxon>Dikarya</taxon>
        <taxon>Ascomycota</taxon>
        <taxon>Pezizomycotina</taxon>
        <taxon>Eurotiomycetes</taxon>
        <taxon>Eurotiomycetidae</taxon>
        <taxon>Eurotiales</taxon>
        <taxon>Aspergillaceae</taxon>
        <taxon>Aspergillus</taxon>
        <taxon>Aspergillus subgen. Circumdati</taxon>
    </lineage>
</organism>
<dbReference type="Proteomes" id="UP000246171">
    <property type="component" value="Unassembled WGS sequence"/>
</dbReference>
<feature type="domain" description="Protein kinase" evidence="1">
    <location>
        <begin position="229"/>
        <end position="537"/>
    </location>
</feature>
<sequence length="537" mass="60869">MESHFGTFASSTGLLGNIIQSCLAVSTFLDRVGNADDLAKHFSVQLQYSLSRLDWWSRRWNLIHNESSSTGFMDARFQLYGNAIANYLELIHYNAHHLTSYQENIPIFKNMSSAQAYGATERFAKLLNTPWKEYYAPSSVTTQESHSSLSERFNWASRNGTAMKRLNLLNDLIRDLDEFFPPPGPKSDMSGAVLVNPALMTQQCDWKLKWLSRETEMDPFAASLAWLKSTTISHINDLKLSSDYEPQRLNGILISDQKLPHPRHYTGFYDGRPVLVEQKTVPVSASSLPINADHCRYDFIYTIHAGPILSLHDMLIEIESRKGARRRELSLDKRFDIARTLSLDKRFDIARTLSRALLYLHAAEWLHKGIRSSNIMFVPSTQPNIGQSGSPYLVGFEYSRVFSHDEGTENQEITSEDNLYRHPERQGLPAADNEPYIGKTGRFTKDHDIYSLGVILIEMGLLRSAEYISRKWGEGSFKDFLIETAISQVTLKMGVTYAEAALHCLESNFYSQPGTSNGDGSVAFYKKVVSQLELCRA</sequence>
<dbReference type="GO" id="GO:0004672">
    <property type="term" value="F:protein kinase activity"/>
    <property type="evidence" value="ECO:0007669"/>
    <property type="project" value="InterPro"/>
</dbReference>
<dbReference type="Gene3D" id="1.10.510.10">
    <property type="entry name" value="Transferase(Phosphotransferase) domain 1"/>
    <property type="match status" value="1"/>
</dbReference>
<dbReference type="VEuPathDB" id="FungiDB:BO83DRAFT_419116"/>
<dbReference type="GeneID" id="37056823"/>
<dbReference type="OrthoDB" id="4499372at2759"/>
<dbReference type="PANTHER" id="PTHR37542">
    <property type="entry name" value="HELO DOMAIN-CONTAINING PROTEIN-RELATED"/>
    <property type="match status" value="1"/>
</dbReference>
<dbReference type="Gene3D" id="1.20.120.1020">
    <property type="entry name" value="Prion-inhibition and propagation, HeLo domain"/>
    <property type="match status" value="1"/>
</dbReference>
<name>A0A317V418_ASPEC</name>
<protein>
    <recommendedName>
        <fullName evidence="1">Protein kinase domain-containing protein</fullName>
    </recommendedName>
</protein>
<dbReference type="SUPFAM" id="SSF56112">
    <property type="entry name" value="Protein kinase-like (PK-like)"/>
    <property type="match status" value="1"/>
</dbReference>
<dbReference type="InterPro" id="IPR000719">
    <property type="entry name" value="Prot_kinase_dom"/>
</dbReference>
<dbReference type="RefSeq" id="XP_025385746.1">
    <property type="nucleotide sequence ID" value="XM_025534861.1"/>
</dbReference>
<keyword evidence="3" id="KW-1185">Reference proteome</keyword>
<dbReference type="InterPro" id="IPR011009">
    <property type="entry name" value="Kinase-like_dom_sf"/>
</dbReference>
<evidence type="ECO:0000313" key="3">
    <source>
        <dbReference type="Proteomes" id="UP000246171"/>
    </source>
</evidence>